<name>A0A8J4T036_9TREM</name>
<evidence type="ECO:0000313" key="2">
    <source>
        <dbReference type="Proteomes" id="UP000748531"/>
    </source>
</evidence>
<sequence>MIDWTSEIVPEEGFQCCVTWGIRVQSIVYPLVRWLTEYRIEMQFQPFRYNSLLAFRRLFEVHKTKLDSPHFPAASIIGTKHHTSVSCIGRLRRVCG</sequence>
<dbReference type="Proteomes" id="UP000748531">
    <property type="component" value="Unassembled WGS sequence"/>
</dbReference>
<accession>A0A8J4T036</accession>
<gene>
    <name evidence="1" type="ORF">PHET_10275</name>
</gene>
<proteinExistence type="predicted"/>
<reference evidence="1" key="1">
    <citation type="submission" date="2019-05" db="EMBL/GenBank/DDBJ databases">
        <title>Annotation for the trematode Paragonimus heterotremus.</title>
        <authorList>
            <person name="Choi Y.-J."/>
        </authorList>
    </citation>
    <scope>NUCLEOTIDE SEQUENCE</scope>
    <source>
        <strain evidence="1">LC</strain>
    </source>
</reference>
<organism evidence="1 2">
    <name type="scientific">Paragonimus heterotremus</name>
    <dbReference type="NCBI Taxonomy" id="100268"/>
    <lineage>
        <taxon>Eukaryota</taxon>
        <taxon>Metazoa</taxon>
        <taxon>Spiralia</taxon>
        <taxon>Lophotrochozoa</taxon>
        <taxon>Platyhelminthes</taxon>
        <taxon>Trematoda</taxon>
        <taxon>Digenea</taxon>
        <taxon>Plagiorchiida</taxon>
        <taxon>Troglotremata</taxon>
        <taxon>Troglotrematidae</taxon>
        <taxon>Paragonimus</taxon>
    </lineage>
</organism>
<dbReference type="AlphaFoldDB" id="A0A8J4T036"/>
<comment type="caution">
    <text evidence="1">The sequence shown here is derived from an EMBL/GenBank/DDBJ whole genome shotgun (WGS) entry which is preliminary data.</text>
</comment>
<protein>
    <submittedName>
        <fullName evidence="1">Uncharacterized protein</fullName>
    </submittedName>
</protein>
<evidence type="ECO:0000313" key="1">
    <source>
        <dbReference type="EMBL" id="KAF5395353.1"/>
    </source>
</evidence>
<dbReference type="EMBL" id="LUCH01014544">
    <property type="protein sequence ID" value="KAF5395353.1"/>
    <property type="molecule type" value="Genomic_DNA"/>
</dbReference>
<keyword evidence="2" id="KW-1185">Reference proteome</keyword>